<gene>
    <name evidence="20" type="primary">LOC103050191</name>
</gene>
<evidence type="ECO:0000256" key="5">
    <source>
        <dbReference type="ARBA" id="ARBA00022657"/>
    </source>
</evidence>
<dbReference type="PROSITE" id="PS01299">
    <property type="entry name" value="EPHRIN_RBD_1"/>
    <property type="match status" value="1"/>
</dbReference>
<feature type="compositionally biased region" description="Basic and acidic residues" evidence="16">
    <location>
        <begin position="72"/>
        <end position="81"/>
    </location>
</feature>
<keyword evidence="12 14" id="KW-1015">Disulfide bond</keyword>
<feature type="region of interest" description="Disordered" evidence="16">
    <location>
        <begin position="236"/>
        <end position="290"/>
    </location>
</feature>
<evidence type="ECO:0000256" key="1">
    <source>
        <dbReference type="ARBA" id="ARBA00004251"/>
    </source>
</evidence>
<dbReference type="GO" id="GO:0046875">
    <property type="term" value="F:ephrin receptor binding"/>
    <property type="evidence" value="ECO:0007669"/>
    <property type="project" value="InterPro"/>
</dbReference>
<feature type="transmembrane region" description="Helical" evidence="17">
    <location>
        <begin position="550"/>
        <end position="575"/>
    </location>
</feature>
<dbReference type="CDD" id="cd10426">
    <property type="entry name" value="Ephrin-B_Ectodomain"/>
    <property type="match status" value="1"/>
</dbReference>
<dbReference type="Pfam" id="PF00812">
    <property type="entry name" value="Ephrin"/>
    <property type="match status" value="1"/>
</dbReference>
<dbReference type="KEGG" id="pbi:103050191"/>
<feature type="region of interest" description="Disordered" evidence="16">
    <location>
        <begin position="20"/>
        <end position="106"/>
    </location>
</feature>
<name>A0A9F3W2H5_PYTBI</name>
<keyword evidence="5" id="KW-0037">Angiogenesis</keyword>
<dbReference type="InterPro" id="IPR008972">
    <property type="entry name" value="Cupredoxin"/>
</dbReference>
<dbReference type="InterPro" id="IPR001799">
    <property type="entry name" value="Ephrin_RBD"/>
</dbReference>
<keyword evidence="11 15" id="KW-0472">Membrane</keyword>
<evidence type="ECO:0000313" key="19">
    <source>
        <dbReference type="Proteomes" id="UP000695026"/>
    </source>
</evidence>
<proteinExistence type="inferred from homology"/>
<evidence type="ECO:0000259" key="18">
    <source>
        <dbReference type="PROSITE" id="PS51551"/>
    </source>
</evidence>
<sequence>MYPPLGALLMPAVSPQGTFKGHGLPSATRTEGVAKSAVRGGLLSRREKRAEGSREVRERRRASFPFALSEPDGEREKRETLHSFSPYETHLRPDGKQRPRGGGSSCRIGRVTCSSLPLFPRAGPALSKVDSGSGPAALCGGGGECEVERACLPAWSLAPSSLFLAVSSSAVRALGARRRRLCLCRARPAGEGKKSVWTWIYRRGEETAGAAGELGVLPPGFPFSFLFFLRTVPGGRRRRGESGAAGRSSGGRTERRPCPSSSYSFGGRRGGSRGRRASRPPSSSSGLRFHAGGRALDDLSQEGELGGCPGFASRGGSFVAGDSPTVVARGGGSPLGRCCWGIWVLLCRTALASSLVLEPIYWNSSNSKFHPGQGLVLYPKIGDKLDIICPKVDSKTGGQYEYYKVYMVEKDQAESCTVKKDNTPLLNCAKPDQDVKFTIKFQEFSPNLWGLEFQRNKDYYIISTSNGSLEGLDNQEGGVCQTKAMKILMKVEQVPNSGGSPNNADPTKRPEQEAGTNGKSSTTSPFVKDHAGPNSDGSKAGHSSILGSEVALFAGIASGSIIFLLIIITLVVLLLKYRRRHRKHSPQHTTTLSLSTLATPKRSGNNNGSEPSDIIIPLRTADSVFCPHYEKVSGDYGHPVYIVQEMPPQSPANIYYKV</sequence>
<dbReference type="SUPFAM" id="SSF49503">
    <property type="entry name" value="Cupredoxins"/>
    <property type="match status" value="1"/>
</dbReference>
<evidence type="ECO:0000256" key="4">
    <source>
        <dbReference type="ARBA" id="ARBA00022553"/>
    </source>
</evidence>
<dbReference type="GO" id="GO:0007411">
    <property type="term" value="P:axon guidance"/>
    <property type="evidence" value="ECO:0007669"/>
    <property type="project" value="TreeGrafter"/>
</dbReference>
<evidence type="ECO:0000256" key="7">
    <source>
        <dbReference type="ARBA" id="ARBA00022729"/>
    </source>
</evidence>
<dbReference type="Proteomes" id="UP000695026">
    <property type="component" value="Unplaced"/>
</dbReference>
<evidence type="ECO:0000256" key="16">
    <source>
        <dbReference type="SAM" id="MobiDB-lite"/>
    </source>
</evidence>
<comment type="caution">
    <text evidence="14">Lacks conserved residue(s) required for the propagation of feature annotation.</text>
</comment>
<feature type="compositionally biased region" description="Polar residues" evidence="16">
    <location>
        <begin position="514"/>
        <end position="525"/>
    </location>
</feature>
<keyword evidence="4" id="KW-0597">Phosphoprotein</keyword>
<keyword evidence="8" id="KW-0221">Differentiation</keyword>
<dbReference type="GO" id="GO:0048013">
    <property type="term" value="P:ephrin receptor signaling pathway"/>
    <property type="evidence" value="ECO:0007669"/>
    <property type="project" value="InterPro"/>
</dbReference>
<feature type="region of interest" description="Disordered" evidence="16">
    <location>
        <begin position="494"/>
        <end position="541"/>
    </location>
</feature>
<reference evidence="20" key="1">
    <citation type="submission" date="2025-08" db="UniProtKB">
        <authorList>
            <consortium name="RefSeq"/>
        </authorList>
    </citation>
    <scope>IDENTIFICATION</scope>
    <source>
        <tissue evidence="20">Liver</tissue>
    </source>
</reference>
<dbReference type="Gene3D" id="2.60.40.420">
    <property type="entry name" value="Cupredoxins - blue copper proteins"/>
    <property type="match status" value="1"/>
</dbReference>
<evidence type="ECO:0000256" key="9">
    <source>
        <dbReference type="ARBA" id="ARBA00022902"/>
    </source>
</evidence>
<dbReference type="PROSITE" id="PS51551">
    <property type="entry name" value="EPHRIN_RBD_2"/>
    <property type="match status" value="1"/>
</dbReference>
<feature type="compositionally biased region" description="Low complexity" evidence="16">
    <location>
        <begin position="242"/>
        <end position="251"/>
    </location>
</feature>
<evidence type="ECO:0000256" key="6">
    <source>
        <dbReference type="ARBA" id="ARBA00022692"/>
    </source>
</evidence>
<dbReference type="AlphaFoldDB" id="A0A9F3W2H5"/>
<feature type="compositionally biased region" description="Polar residues" evidence="16">
    <location>
        <begin position="494"/>
        <end position="505"/>
    </location>
</feature>
<feature type="disulfide bond" evidence="14">
    <location>
        <begin position="416"/>
        <end position="480"/>
    </location>
</feature>
<dbReference type="PRINTS" id="PR01347">
    <property type="entry name" value="EPHRIN"/>
</dbReference>
<evidence type="ECO:0000256" key="3">
    <source>
        <dbReference type="ARBA" id="ARBA00022475"/>
    </source>
</evidence>
<dbReference type="OrthoDB" id="6250301at2759"/>
<dbReference type="InterPro" id="IPR031328">
    <property type="entry name" value="Ephrin"/>
</dbReference>
<evidence type="ECO:0000256" key="10">
    <source>
        <dbReference type="ARBA" id="ARBA00022989"/>
    </source>
</evidence>
<evidence type="ECO:0000256" key="17">
    <source>
        <dbReference type="SAM" id="Phobius"/>
    </source>
</evidence>
<evidence type="ECO:0000256" key="2">
    <source>
        <dbReference type="ARBA" id="ARBA00022473"/>
    </source>
</evidence>
<dbReference type="PANTHER" id="PTHR11304">
    <property type="entry name" value="EPHRIN"/>
    <property type="match status" value="1"/>
</dbReference>
<dbReference type="FunFam" id="2.60.40.420:FF:000020">
    <property type="entry name" value="Ephrin-B2"/>
    <property type="match status" value="1"/>
</dbReference>
<keyword evidence="10 17" id="KW-1133">Transmembrane helix</keyword>
<evidence type="ECO:0000256" key="12">
    <source>
        <dbReference type="ARBA" id="ARBA00023157"/>
    </source>
</evidence>
<dbReference type="InterPro" id="IPR034255">
    <property type="entry name" value="Ephrin-B_Ecto"/>
</dbReference>
<evidence type="ECO:0000256" key="15">
    <source>
        <dbReference type="RuleBase" id="RU004375"/>
    </source>
</evidence>
<dbReference type="RefSeq" id="XP_015745060.1">
    <property type="nucleotide sequence ID" value="XM_015889574.2"/>
</dbReference>
<evidence type="ECO:0000313" key="20">
    <source>
        <dbReference type="RefSeq" id="XP_015745060.1"/>
    </source>
</evidence>
<evidence type="ECO:0000256" key="8">
    <source>
        <dbReference type="ARBA" id="ARBA00022782"/>
    </source>
</evidence>
<dbReference type="InterPro" id="IPR019765">
    <property type="entry name" value="Ephrin_CS"/>
</dbReference>
<keyword evidence="3" id="KW-1003">Cell membrane</keyword>
<keyword evidence="13" id="KW-0325">Glycoprotein</keyword>
<feature type="compositionally biased region" description="Basic and acidic residues" evidence="16">
    <location>
        <begin position="44"/>
        <end position="58"/>
    </location>
</feature>
<comment type="similarity">
    <text evidence="14 15">Belongs to the ephrin family.</text>
</comment>
<dbReference type="PANTHER" id="PTHR11304:SF18">
    <property type="entry name" value="EPHRIN-B2"/>
    <property type="match status" value="1"/>
</dbReference>
<comment type="subcellular location">
    <subcellularLocation>
        <location evidence="1">Cell membrane</location>
        <topology evidence="1">Single-pass type I membrane protein</topology>
    </subcellularLocation>
</comment>
<organism evidence="19 20">
    <name type="scientific">Python bivittatus</name>
    <name type="common">Burmese python</name>
    <name type="synonym">Python molurus bivittatus</name>
    <dbReference type="NCBI Taxonomy" id="176946"/>
    <lineage>
        <taxon>Eukaryota</taxon>
        <taxon>Metazoa</taxon>
        <taxon>Chordata</taxon>
        <taxon>Craniata</taxon>
        <taxon>Vertebrata</taxon>
        <taxon>Euteleostomi</taxon>
        <taxon>Lepidosauria</taxon>
        <taxon>Squamata</taxon>
        <taxon>Bifurcata</taxon>
        <taxon>Unidentata</taxon>
        <taxon>Episquamata</taxon>
        <taxon>Toxicofera</taxon>
        <taxon>Serpentes</taxon>
        <taxon>Henophidia</taxon>
        <taxon>Pythonidae</taxon>
        <taxon>Python</taxon>
    </lineage>
</organism>
<keyword evidence="6 17" id="KW-0812">Transmembrane</keyword>
<keyword evidence="7" id="KW-0732">Signal</keyword>
<protein>
    <submittedName>
        <fullName evidence="20">Ephrin-B2-like</fullName>
    </submittedName>
</protein>
<feature type="domain" description="Ephrin RBD" evidence="18">
    <location>
        <begin position="355"/>
        <end position="491"/>
    </location>
</feature>
<keyword evidence="2" id="KW-0217">Developmental protein</keyword>
<accession>A0A9F3W2H5</accession>
<keyword evidence="9" id="KW-0524">Neurogenesis</keyword>
<evidence type="ECO:0000256" key="14">
    <source>
        <dbReference type="PROSITE-ProRule" id="PRU00884"/>
    </source>
</evidence>
<keyword evidence="19" id="KW-1185">Reference proteome</keyword>
<dbReference type="GeneID" id="103050191"/>
<dbReference type="GO" id="GO:0001525">
    <property type="term" value="P:angiogenesis"/>
    <property type="evidence" value="ECO:0007669"/>
    <property type="project" value="UniProtKB-KW"/>
</dbReference>
<dbReference type="GO" id="GO:0005886">
    <property type="term" value="C:plasma membrane"/>
    <property type="evidence" value="ECO:0007669"/>
    <property type="project" value="UniProtKB-SubCell"/>
</dbReference>
<evidence type="ECO:0000256" key="11">
    <source>
        <dbReference type="ARBA" id="ARBA00023136"/>
    </source>
</evidence>
<evidence type="ECO:0000256" key="13">
    <source>
        <dbReference type="ARBA" id="ARBA00023180"/>
    </source>
</evidence>